<name>D7TXR9_VITVI</name>
<dbReference type="EMBL" id="FN596258">
    <property type="protein sequence ID" value="CBI35294.3"/>
    <property type="molecule type" value="Genomic_DNA"/>
</dbReference>
<dbReference type="Proteomes" id="UP000009183">
    <property type="component" value="Chromosome 17"/>
</dbReference>
<feature type="region of interest" description="Disordered" evidence="1">
    <location>
        <begin position="35"/>
        <end position="60"/>
    </location>
</feature>
<reference evidence="3" key="1">
    <citation type="journal article" date="2007" name="Nature">
        <title>The grapevine genome sequence suggests ancestral hexaploidization in major angiosperm phyla.</title>
        <authorList>
            <consortium name="The French-Italian Public Consortium for Grapevine Genome Characterization."/>
            <person name="Jaillon O."/>
            <person name="Aury J.-M."/>
            <person name="Noel B."/>
            <person name="Policriti A."/>
            <person name="Clepet C."/>
            <person name="Casagrande A."/>
            <person name="Choisne N."/>
            <person name="Aubourg S."/>
            <person name="Vitulo N."/>
            <person name="Jubin C."/>
            <person name="Vezzi A."/>
            <person name="Legeai F."/>
            <person name="Hugueney P."/>
            <person name="Dasilva C."/>
            <person name="Horner D."/>
            <person name="Mica E."/>
            <person name="Jublot D."/>
            <person name="Poulain J."/>
            <person name="Bruyere C."/>
            <person name="Billault A."/>
            <person name="Segurens B."/>
            <person name="Gouyvenoux M."/>
            <person name="Ugarte E."/>
            <person name="Cattonaro F."/>
            <person name="Anthouard V."/>
            <person name="Vico V."/>
            <person name="Del Fabbro C."/>
            <person name="Alaux M."/>
            <person name="Di Gaspero G."/>
            <person name="Dumas V."/>
            <person name="Felice N."/>
            <person name="Paillard S."/>
            <person name="Juman I."/>
            <person name="Moroldo M."/>
            <person name="Scalabrin S."/>
            <person name="Canaguier A."/>
            <person name="Le Clainche I."/>
            <person name="Malacrida G."/>
            <person name="Durand E."/>
            <person name="Pesole G."/>
            <person name="Laucou V."/>
            <person name="Chatelet P."/>
            <person name="Merdinoglu D."/>
            <person name="Delledonne M."/>
            <person name="Pezzotti M."/>
            <person name="Lecharny A."/>
            <person name="Scarpelli C."/>
            <person name="Artiguenave F."/>
            <person name="Pe M.E."/>
            <person name="Valle G."/>
            <person name="Morgante M."/>
            <person name="Caboche M."/>
            <person name="Adam-Blondon A.-F."/>
            <person name="Weissenbach J."/>
            <person name="Quetier F."/>
            <person name="Wincker P."/>
        </authorList>
    </citation>
    <scope>NUCLEOTIDE SEQUENCE [LARGE SCALE GENOMIC DNA]</scope>
    <source>
        <strain evidence="3">cv. Pinot noir / PN40024</strain>
    </source>
</reference>
<feature type="compositionally biased region" description="Polar residues" evidence="1">
    <location>
        <begin position="45"/>
        <end position="60"/>
    </location>
</feature>
<keyword evidence="3" id="KW-1185">Reference proteome</keyword>
<protein>
    <submittedName>
        <fullName evidence="2">Uncharacterized protein</fullName>
    </submittedName>
</protein>
<dbReference type="HOGENOM" id="CLU_2417672_0_0_1"/>
<gene>
    <name evidence="2" type="ordered locus">VIT_17s0053g00640</name>
</gene>
<evidence type="ECO:0000256" key="1">
    <source>
        <dbReference type="SAM" id="MobiDB-lite"/>
    </source>
</evidence>
<organism evidence="2 3">
    <name type="scientific">Vitis vinifera</name>
    <name type="common">Grape</name>
    <dbReference type="NCBI Taxonomy" id="29760"/>
    <lineage>
        <taxon>Eukaryota</taxon>
        <taxon>Viridiplantae</taxon>
        <taxon>Streptophyta</taxon>
        <taxon>Embryophyta</taxon>
        <taxon>Tracheophyta</taxon>
        <taxon>Spermatophyta</taxon>
        <taxon>Magnoliopsida</taxon>
        <taxon>eudicotyledons</taxon>
        <taxon>Gunneridae</taxon>
        <taxon>Pentapetalae</taxon>
        <taxon>rosids</taxon>
        <taxon>Vitales</taxon>
        <taxon>Vitaceae</taxon>
        <taxon>Viteae</taxon>
        <taxon>Vitis</taxon>
    </lineage>
</organism>
<dbReference type="InParanoid" id="D7TXR9"/>
<evidence type="ECO:0000313" key="3">
    <source>
        <dbReference type="Proteomes" id="UP000009183"/>
    </source>
</evidence>
<accession>D7TXR9</accession>
<sequence>MFLQGNLPLKFKEGGTLFGRQHVLEDSEDFWREAQRKREKKKSNRNQGCPDSAKGSISSNSSYTCQIVGLYKRKLVVVAIRFLLTVLFQPLL</sequence>
<proteinExistence type="predicted"/>
<dbReference type="PaxDb" id="29760-VIT_17s0053g00640.t01"/>
<evidence type="ECO:0000313" key="2">
    <source>
        <dbReference type="EMBL" id="CBI35294.3"/>
    </source>
</evidence>
<dbReference type="AlphaFoldDB" id="D7TXR9"/>